<comment type="similarity">
    <text evidence="12">Belongs to the pannexin family.</text>
</comment>
<dbReference type="Pfam" id="PF00876">
    <property type="entry name" value="Innexin"/>
    <property type="match status" value="1"/>
</dbReference>
<organism evidence="13 14">
    <name type="scientific">Mesorhabditis belari</name>
    <dbReference type="NCBI Taxonomy" id="2138241"/>
    <lineage>
        <taxon>Eukaryota</taxon>
        <taxon>Metazoa</taxon>
        <taxon>Ecdysozoa</taxon>
        <taxon>Nematoda</taxon>
        <taxon>Chromadorea</taxon>
        <taxon>Rhabditida</taxon>
        <taxon>Rhabditina</taxon>
        <taxon>Rhabditomorpha</taxon>
        <taxon>Rhabditoidea</taxon>
        <taxon>Rhabditidae</taxon>
        <taxon>Mesorhabditinae</taxon>
        <taxon>Mesorhabditis</taxon>
    </lineage>
</organism>
<evidence type="ECO:0000256" key="1">
    <source>
        <dbReference type="ARBA" id="ARBA00004610"/>
    </source>
</evidence>
<feature type="transmembrane region" description="Helical" evidence="12">
    <location>
        <begin position="28"/>
        <end position="46"/>
    </location>
</feature>
<evidence type="ECO:0000256" key="4">
    <source>
        <dbReference type="ARBA" id="ARBA00022475"/>
    </source>
</evidence>
<keyword evidence="5 12" id="KW-0812">Transmembrane</keyword>
<evidence type="ECO:0000256" key="12">
    <source>
        <dbReference type="RuleBase" id="RU010713"/>
    </source>
</evidence>
<reference evidence="14" key="1">
    <citation type="submission" date="2024-02" db="UniProtKB">
        <authorList>
            <consortium name="WormBaseParasite"/>
        </authorList>
    </citation>
    <scope>IDENTIFICATION</scope>
</reference>
<dbReference type="PANTHER" id="PTHR11893">
    <property type="entry name" value="INNEXIN"/>
    <property type="match status" value="1"/>
</dbReference>
<accession>A0AAF3ED12</accession>
<evidence type="ECO:0000256" key="6">
    <source>
        <dbReference type="ARBA" id="ARBA00022868"/>
    </source>
</evidence>
<keyword evidence="7" id="KW-0965">Cell junction</keyword>
<feature type="transmembrane region" description="Helical" evidence="12">
    <location>
        <begin position="279"/>
        <end position="302"/>
    </location>
</feature>
<keyword evidence="8 12" id="KW-1133">Transmembrane helix</keyword>
<keyword evidence="10 12" id="KW-0472">Membrane</keyword>
<evidence type="ECO:0000256" key="2">
    <source>
        <dbReference type="ARBA" id="ARBA00004651"/>
    </source>
</evidence>
<sequence length="401" mass="46992">MEQLIGVVTNLAISRNEEDFVDRLNFRFTSYLFAFCSLLITSKLYLGNAIKCWTPNEFKKGWTQYTHDYCLIENTYYLPMDDPLMPGHQTREDKELQYYQWVQFVLILMAFCFYLPHTFWRSVNWQSGIQVKAIVEQAVKFPALNEKERKENIDKVTKHIETSMSYSSRLASNRSNIFMMAFGWVFGEHFMTWMYLITKVLFLVNICLQLSILHLFLGFSPINFLELKMGFNTNWKDTGLFPRSTMCDFEIRTKGNVQRYSVQCVLQLNMFNEKIFLVLYYWLLVLFMVTLGNFAAWILNLFSAANREDFAKKMLNGAGISRPTHRRSPKATDDKDSIEMAKMNTDRNPNYDVEIENYNNFIKMSTDQVLLLRLISSNAGDIAASDVTASLYRLKFNKEKS</sequence>
<gene>
    <name evidence="12" type="primary">inx</name>
</gene>
<keyword evidence="4" id="KW-1003">Cell membrane</keyword>
<dbReference type="AlphaFoldDB" id="A0AAF3ED12"/>
<keyword evidence="3 12" id="KW-0813">Transport</keyword>
<protein>
    <recommendedName>
        <fullName evidence="12">Innexin</fullName>
    </recommendedName>
</protein>
<keyword evidence="9 12" id="KW-0406">Ion transport</keyword>
<keyword evidence="11 12" id="KW-0407">Ion channel</keyword>
<comment type="subcellular location">
    <subcellularLocation>
        <location evidence="1">Cell junction</location>
        <location evidence="1">Gap junction</location>
    </subcellularLocation>
    <subcellularLocation>
        <location evidence="2 12">Cell membrane</location>
        <topology evidence="2 12">Multi-pass membrane protein</topology>
    </subcellularLocation>
</comment>
<feature type="transmembrane region" description="Helical" evidence="12">
    <location>
        <begin position="98"/>
        <end position="116"/>
    </location>
</feature>
<comment type="function">
    <text evidence="12">Structural component of the gap junctions.</text>
</comment>
<proteinExistence type="inferred from homology"/>
<dbReference type="GO" id="GO:0005886">
    <property type="term" value="C:plasma membrane"/>
    <property type="evidence" value="ECO:0007669"/>
    <property type="project" value="UniProtKB-SubCell"/>
</dbReference>
<keyword evidence="13" id="KW-1185">Reference proteome</keyword>
<feature type="transmembrane region" description="Helical" evidence="12">
    <location>
        <begin position="177"/>
        <end position="196"/>
    </location>
</feature>
<dbReference type="WBParaSite" id="MBELARI_LOCUS11820">
    <property type="protein sequence ID" value="MBELARI_LOCUS11820"/>
    <property type="gene ID" value="MBELARI_LOCUS11820"/>
</dbReference>
<keyword evidence="6" id="KW-0303">Gap junction</keyword>
<dbReference type="GO" id="GO:0005921">
    <property type="term" value="C:gap junction"/>
    <property type="evidence" value="ECO:0007669"/>
    <property type="project" value="UniProtKB-SubCell"/>
</dbReference>
<dbReference type="GO" id="GO:0005243">
    <property type="term" value="F:gap junction channel activity"/>
    <property type="evidence" value="ECO:0007669"/>
    <property type="project" value="TreeGrafter"/>
</dbReference>
<dbReference type="Proteomes" id="UP000887575">
    <property type="component" value="Unassembled WGS sequence"/>
</dbReference>
<comment type="caution">
    <text evidence="12">Lacks conserved residue(s) required for the propagation of feature annotation.</text>
</comment>
<dbReference type="GO" id="GO:0034220">
    <property type="term" value="P:monoatomic ion transmembrane transport"/>
    <property type="evidence" value="ECO:0007669"/>
    <property type="project" value="UniProtKB-KW"/>
</dbReference>
<evidence type="ECO:0000256" key="9">
    <source>
        <dbReference type="ARBA" id="ARBA00023065"/>
    </source>
</evidence>
<dbReference type="PROSITE" id="PS51013">
    <property type="entry name" value="PANNEXIN"/>
    <property type="match status" value="1"/>
</dbReference>
<evidence type="ECO:0000256" key="10">
    <source>
        <dbReference type="ARBA" id="ARBA00023136"/>
    </source>
</evidence>
<dbReference type="PANTHER" id="PTHR11893:SF32">
    <property type="entry name" value="INNEXIN"/>
    <property type="match status" value="1"/>
</dbReference>
<evidence type="ECO:0000256" key="5">
    <source>
        <dbReference type="ARBA" id="ARBA00022692"/>
    </source>
</evidence>
<feature type="transmembrane region" description="Helical" evidence="12">
    <location>
        <begin position="203"/>
        <end position="225"/>
    </location>
</feature>
<dbReference type="InterPro" id="IPR000990">
    <property type="entry name" value="Innexin"/>
</dbReference>
<name>A0AAF3ED12_9BILA</name>
<evidence type="ECO:0000256" key="8">
    <source>
        <dbReference type="ARBA" id="ARBA00022989"/>
    </source>
</evidence>
<evidence type="ECO:0000256" key="3">
    <source>
        <dbReference type="ARBA" id="ARBA00022448"/>
    </source>
</evidence>
<evidence type="ECO:0000256" key="7">
    <source>
        <dbReference type="ARBA" id="ARBA00022949"/>
    </source>
</evidence>
<dbReference type="PRINTS" id="PR01262">
    <property type="entry name" value="INNEXIN"/>
</dbReference>
<evidence type="ECO:0000313" key="14">
    <source>
        <dbReference type="WBParaSite" id="MBELARI_LOCUS11820"/>
    </source>
</evidence>
<evidence type="ECO:0000256" key="11">
    <source>
        <dbReference type="ARBA" id="ARBA00023303"/>
    </source>
</evidence>
<evidence type="ECO:0000313" key="13">
    <source>
        <dbReference type="Proteomes" id="UP000887575"/>
    </source>
</evidence>